<keyword evidence="1" id="KW-0456">Lyase</keyword>
<reference evidence="3 4" key="1">
    <citation type="journal article" date="2019" name="Int. J. Syst. Evol. Microbiol.">
        <title>The Global Catalogue of Microorganisms (GCM) 10K type strain sequencing project: providing services to taxonomists for standard genome sequencing and annotation.</title>
        <authorList>
            <consortium name="The Broad Institute Genomics Platform"/>
            <consortium name="The Broad Institute Genome Sequencing Center for Infectious Disease"/>
            <person name="Wu L."/>
            <person name="Ma J."/>
        </authorList>
    </citation>
    <scope>NUCLEOTIDE SEQUENCE [LARGE SCALE GENOMIC DNA]</scope>
    <source>
        <strain evidence="3 4">JCM 4505</strain>
    </source>
</reference>
<evidence type="ECO:0000313" key="4">
    <source>
        <dbReference type="Proteomes" id="UP001501867"/>
    </source>
</evidence>
<proteinExistence type="predicted"/>
<dbReference type="InterPro" id="IPR034686">
    <property type="entry name" value="Terpene_cyclase-like_2"/>
</dbReference>
<dbReference type="Gene3D" id="1.10.600.10">
    <property type="entry name" value="Farnesyl Diphosphate Synthase"/>
    <property type="match status" value="1"/>
</dbReference>
<comment type="caution">
    <text evidence="3">The sequence shown here is derived from an EMBL/GenBank/DDBJ whole genome shotgun (WGS) entry which is preliminary data.</text>
</comment>
<evidence type="ECO:0000313" key="3">
    <source>
        <dbReference type="EMBL" id="GAA0270487.1"/>
    </source>
</evidence>
<dbReference type="RefSeq" id="WP_344151643.1">
    <property type="nucleotide sequence ID" value="NZ_BAAABV010000005.1"/>
</dbReference>
<name>A0ABN0V1L9_9ACTN</name>
<organism evidence="3 4">
    <name type="scientific">Streptomyces polychromogenes</name>
    <dbReference type="NCBI Taxonomy" id="67342"/>
    <lineage>
        <taxon>Bacteria</taxon>
        <taxon>Bacillati</taxon>
        <taxon>Actinomycetota</taxon>
        <taxon>Actinomycetes</taxon>
        <taxon>Kitasatosporales</taxon>
        <taxon>Streptomycetaceae</taxon>
        <taxon>Streptomyces</taxon>
    </lineage>
</organism>
<dbReference type="SUPFAM" id="SSF48576">
    <property type="entry name" value="Terpenoid synthases"/>
    <property type="match status" value="1"/>
</dbReference>
<sequence length="317" mass="34424">MSTPHVGDPTDPHTPTYPHLFPSGCSPHVRGVDEHTRTWLAATAITDAGDAGARLKATRVGHIVARLYPAAPAPLLELAADVFAWLVAFDDAHVEATDVSAEILAPRIASFVQVLETGTTPAQDVFAGALADLADRIRDLMTPAQAERVLAGLKEVLLAMLWETTTHQRRIALAEYRAMRPHTVFGHFATTLVEPCAGLELPAAAHADPRVRRLRHGLATLWAWTNDLDSYRTERQALGSEPQTLPGILGREHGLTENEAFAEARRMCDTQAAEVHRLITELAASPIPALPAYAQALGHAIGGTQELRRISDRWRTA</sequence>
<dbReference type="SFLD" id="SFLDG01020">
    <property type="entry name" value="Terpene_Cyclase_Like_2"/>
    <property type="match status" value="1"/>
</dbReference>
<dbReference type="SFLD" id="SFLDS00005">
    <property type="entry name" value="Isoprenoid_Synthase_Type_I"/>
    <property type="match status" value="1"/>
</dbReference>
<evidence type="ECO:0000256" key="2">
    <source>
        <dbReference type="SAM" id="MobiDB-lite"/>
    </source>
</evidence>
<evidence type="ECO:0008006" key="5">
    <source>
        <dbReference type="Google" id="ProtNLM"/>
    </source>
</evidence>
<gene>
    <name evidence="3" type="ORF">GCM10010302_05080</name>
</gene>
<evidence type="ECO:0000256" key="1">
    <source>
        <dbReference type="ARBA" id="ARBA00023239"/>
    </source>
</evidence>
<dbReference type="EMBL" id="BAAABV010000005">
    <property type="protein sequence ID" value="GAA0270487.1"/>
    <property type="molecule type" value="Genomic_DNA"/>
</dbReference>
<dbReference type="InterPro" id="IPR008949">
    <property type="entry name" value="Isoprenoid_synthase_dom_sf"/>
</dbReference>
<protein>
    <recommendedName>
        <fullName evidence="5">Terpene synthase</fullName>
    </recommendedName>
</protein>
<accession>A0ABN0V1L9</accession>
<feature type="region of interest" description="Disordered" evidence="2">
    <location>
        <begin position="1"/>
        <end position="20"/>
    </location>
</feature>
<keyword evidence="4" id="KW-1185">Reference proteome</keyword>
<dbReference type="Proteomes" id="UP001501867">
    <property type="component" value="Unassembled WGS sequence"/>
</dbReference>
<dbReference type="Pfam" id="PF19086">
    <property type="entry name" value="Terpene_syn_C_2"/>
    <property type="match status" value="1"/>
</dbReference>